<evidence type="ECO:0000259" key="2">
    <source>
        <dbReference type="SMART" id="SM00256"/>
    </source>
</evidence>
<feature type="domain" description="F-box" evidence="2">
    <location>
        <begin position="92"/>
        <end position="133"/>
    </location>
</feature>
<dbReference type="PANTHER" id="PTHR33110">
    <property type="entry name" value="F-BOX/KELCH-REPEAT PROTEIN-RELATED"/>
    <property type="match status" value="1"/>
</dbReference>
<proteinExistence type="predicted"/>
<evidence type="ECO:0000313" key="3">
    <source>
        <dbReference type="EnsemblPlants" id="ONIVA02G25590.1"/>
    </source>
</evidence>
<feature type="compositionally biased region" description="Low complexity" evidence="1">
    <location>
        <begin position="422"/>
        <end position="438"/>
    </location>
</feature>
<dbReference type="HOGENOM" id="CLU_241278_0_0_1"/>
<dbReference type="EnsemblPlants" id="ONIVA02G25590.1">
    <property type="protein sequence ID" value="ONIVA02G25590.1"/>
    <property type="gene ID" value="ONIVA02G25590"/>
</dbReference>
<accession>A0A0E0G9C4</accession>
<dbReference type="SMART" id="SM00256">
    <property type="entry name" value="FBOX"/>
    <property type="match status" value="3"/>
</dbReference>
<dbReference type="Gene3D" id="1.20.1280.50">
    <property type="match status" value="1"/>
</dbReference>
<feature type="region of interest" description="Disordered" evidence="1">
    <location>
        <begin position="973"/>
        <end position="1019"/>
    </location>
</feature>
<feature type="region of interest" description="Disordered" evidence="1">
    <location>
        <begin position="487"/>
        <end position="517"/>
    </location>
</feature>
<feature type="domain" description="F-box" evidence="2">
    <location>
        <begin position="525"/>
        <end position="566"/>
    </location>
</feature>
<dbReference type="InterPro" id="IPR001810">
    <property type="entry name" value="F-box_dom"/>
</dbReference>
<dbReference type="STRING" id="4536.A0A0E0G9C4"/>
<protein>
    <recommendedName>
        <fullName evidence="2">F-box domain-containing protein</fullName>
    </recommendedName>
</protein>
<evidence type="ECO:0000313" key="4">
    <source>
        <dbReference type="Proteomes" id="UP000006591"/>
    </source>
</evidence>
<feature type="compositionally biased region" description="Basic residues" evidence="1">
    <location>
        <begin position="456"/>
        <end position="472"/>
    </location>
</feature>
<feature type="compositionally biased region" description="Low complexity" evidence="1">
    <location>
        <begin position="1008"/>
        <end position="1019"/>
    </location>
</feature>
<feature type="compositionally biased region" description="Polar residues" evidence="1">
    <location>
        <begin position="973"/>
        <end position="982"/>
    </location>
</feature>
<feature type="region of interest" description="Disordered" evidence="1">
    <location>
        <begin position="419"/>
        <end position="472"/>
    </location>
</feature>
<name>A0A0E0G9C4_ORYNI</name>
<feature type="domain" description="F-box" evidence="2">
    <location>
        <begin position="1029"/>
        <end position="1070"/>
    </location>
</feature>
<keyword evidence="4" id="KW-1185">Reference proteome</keyword>
<organism evidence="3">
    <name type="scientific">Oryza nivara</name>
    <name type="common">Indian wild rice</name>
    <name type="synonym">Oryza sativa f. spontanea</name>
    <dbReference type="NCBI Taxonomy" id="4536"/>
    <lineage>
        <taxon>Eukaryota</taxon>
        <taxon>Viridiplantae</taxon>
        <taxon>Streptophyta</taxon>
        <taxon>Embryophyta</taxon>
        <taxon>Tracheophyta</taxon>
        <taxon>Spermatophyta</taxon>
        <taxon>Magnoliopsida</taxon>
        <taxon>Liliopsida</taxon>
        <taxon>Poales</taxon>
        <taxon>Poaceae</taxon>
        <taxon>BOP clade</taxon>
        <taxon>Oryzoideae</taxon>
        <taxon>Oryzeae</taxon>
        <taxon>Oryzinae</taxon>
        <taxon>Oryza</taxon>
    </lineage>
</organism>
<reference evidence="3" key="2">
    <citation type="submission" date="2018-04" db="EMBL/GenBank/DDBJ databases">
        <title>OnivRS2 (Oryza nivara Reference Sequence Version 2).</title>
        <authorList>
            <person name="Zhang J."/>
            <person name="Kudrna D."/>
            <person name="Lee S."/>
            <person name="Talag J."/>
            <person name="Rajasekar S."/>
            <person name="Welchert J."/>
            <person name="Hsing Y.-I."/>
            <person name="Wing R.A."/>
        </authorList>
    </citation>
    <scope>NUCLEOTIDE SEQUENCE [LARGE SCALE GENOMIC DNA]</scope>
    <source>
        <strain evidence="3">SL10</strain>
    </source>
</reference>
<reference evidence="3" key="1">
    <citation type="submission" date="2015-04" db="UniProtKB">
        <authorList>
            <consortium name="EnsemblPlants"/>
        </authorList>
    </citation>
    <scope>IDENTIFICATION</scope>
    <source>
        <strain evidence="3">SL10</strain>
    </source>
</reference>
<feature type="compositionally biased region" description="Low complexity" evidence="1">
    <location>
        <begin position="495"/>
        <end position="516"/>
    </location>
</feature>
<sequence>MNWGRNSINKSDELISTRIRDSRRQSVTFSGGRSGASLLPNLCFGAVGVWVVKEAEESIPPHTARLCLLAAGQPRHRLSPPASPMDARWCDLNADVLRLVHKRLPCLVDRRNMRRACKSWRAAVAAPAPPQQRPLPWILVPSSGGPTFSCAVGGCRRHDFGVPDYAREARYFGTYSGGWLFLDFGNTRGHGRHGLLNLRTKYCISIPGINCLDLNPSIIRDMVMIAATLSSPPEDEHCIGAAISSYWPGMNGARMHAFWYMRRQVAVMPTASEGVFGPFLEDVIHHKEAFYFLTAQERLHAFAVPEFRVGRRGYLDIPPRKIPSFPHDGRDYDGRDVARYLVESRENLLMVVRFVSDPPQMPPRTSAFKVFEMVELAINNGEAQYAWNELQSLGGRMLFVARGCSKSYNVADYPGLGSAPASTSWTTTESTTSSRSSSMAPDGATPAETAASGCWGRRRRTTSCRSKPRRATHRRLGFSPESVLMLTRTPRTRRATSAPRLRLASSPPASRASASPMDDASWCGLTADVLRLVHKRLPCLVDRRRMARVCRTWRAAVKGEQHPPESPLPWILVPRGADGPSFSCPIAGCRGHGFGIPDDARAARYFGTYGGGWLFLAFGQIKRHALLSLRTEQRFYLPDIARWDFAGRPAFDTDIVMVAATLSSAPEDKGCVGAAIVFHRASLYSPRVHAFWRMGKQIAVATTCTNTIAGRLLEDVIHHKGAFYFLTAQEHLHVFEVEEFYEDGDGNLKIAPMVFRRFSRGGRDYGGAIAVRYLVESGENLLMVVRLVPHPPRLPPRTSAFKVFEMVEPPLETPINNDEAPYGWNELESLGGRMLFVARGCSRSYDANKYPGAEFNEGVYFLDDGRLYCEAAVFVDQAAAAAADEPRCPCWPCTDSGKWLAAAGEVPRVDKFLPEQGPSNHYSPPAWFLHDQNFRPKQTVTINWAQAQLLARLAKGWPSLLLLPNQTTPSFPCFQKPSSNMAHNDEASSSRSTTSSAAQPSPPPPPRLASAPASASASPMDAAAPARDFMAEALRLVHNRLTCLVDRRTMARVCHAWRAAVKPLQPPPEERPLPYILLPGDGERSFSCALRGCATHRFHIPDIPRDARCFGAHPGGWLFFAVAQTTKNAILRDEFPSGIPDVLHLDDRPLDKDTDVVMFAATISSHPEDQRCIGAAILSHFPDVTNPSIYAFFRMGVLPAMVANGDDASNAGSASGLEDLIHYDDAFYFLTGEEGLLVFRVSEFHDFKDEELDIAPIEIRRFPRRGRGHYGEDDVAVVRYLVESRGRLLMVARIAAGAGPLRPSPPSPTTTSEFRVFEMARRSTAFAATNNDGAEYDWVELDSLGGRMLFVARGCSTSYEVARHPGFEEGVYFLDDGRLYGEVAMFRDPNLRQYPCRDSGRWLASAPEAVPRVDNFLPEQAPSNYSPPAWFLP</sequence>
<dbReference type="Gramene" id="ONIVA02G25590.1">
    <property type="protein sequence ID" value="ONIVA02G25590.1"/>
    <property type="gene ID" value="ONIVA02G25590"/>
</dbReference>
<feature type="compositionally biased region" description="Low complexity" evidence="1">
    <location>
        <begin position="989"/>
        <end position="999"/>
    </location>
</feature>
<dbReference type="Pfam" id="PF03478">
    <property type="entry name" value="Beta-prop_KIB1-4"/>
    <property type="match status" value="3"/>
</dbReference>
<dbReference type="InterPro" id="IPR005174">
    <property type="entry name" value="KIB1-4_b-propeller"/>
</dbReference>
<dbReference type="eggNOG" id="KOG0594">
    <property type="taxonomic scope" value="Eukaryota"/>
</dbReference>
<dbReference type="Proteomes" id="UP000006591">
    <property type="component" value="Chromosome 2"/>
</dbReference>
<dbReference type="OMA" id="SPMDARW"/>
<evidence type="ECO:0000256" key="1">
    <source>
        <dbReference type="SAM" id="MobiDB-lite"/>
    </source>
</evidence>
<dbReference type="PANTHER" id="PTHR33110:SF135">
    <property type="entry name" value="OS05G0539300 PROTEIN"/>
    <property type="match status" value="1"/>
</dbReference>